<feature type="non-terminal residue" evidence="2">
    <location>
        <position position="271"/>
    </location>
</feature>
<dbReference type="PANTHER" id="PTHR48444">
    <property type="entry name" value="DNA TOPOISOMERASE 6 SUBUNIT B"/>
    <property type="match status" value="1"/>
</dbReference>
<dbReference type="SUPFAM" id="SSF55874">
    <property type="entry name" value="ATPase domain of HSP90 chaperone/DNA topoisomerase II/histidine kinase"/>
    <property type="match status" value="1"/>
</dbReference>
<comment type="caution">
    <text evidence="2">The sequence shown here is derived from an EMBL/GenBank/DDBJ whole genome shotgun (WGS) entry which is preliminary data.</text>
</comment>
<reference evidence="2" key="1">
    <citation type="journal article" date="2014" name="Front. Microbiol.">
        <title>High frequency of phylogenetically diverse reductive dehalogenase-homologous genes in deep subseafloor sedimentary metagenomes.</title>
        <authorList>
            <person name="Kawai M."/>
            <person name="Futagami T."/>
            <person name="Toyoda A."/>
            <person name="Takaki Y."/>
            <person name="Nishi S."/>
            <person name="Hori S."/>
            <person name="Arai W."/>
            <person name="Tsubouchi T."/>
            <person name="Morono Y."/>
            <person name="Uchiyama I."/>
            <person name="Ito T."/>
            <person name="Fujiyama A."/>
            <person name="Inagaki F."/>
            <person name="Takami H."/>
        </authorList>
    </citation>
    <scope>NUCLEOTIDE SEQUENCE</scope>
    <source>
        <strain evidence="2">Expedition CK06-06</strain>
    </source>
</reference>
<dbReference type="NCBIfam" id="NF003218">
    <property type="entry name" value="PRK04184.1"/>
    <property type="match status" value="1"/>
</dbReference>
<accession>X0VNA9</accession>
<dbReference type="Pfam" id="PF09239">
    <property type="entry name" value="Topo-VIb_trans"/>
    <property type="match status" value="1"/>
</dbReference>
<dbReference type="SUPFAM" id="SSF46946">
    <property type="entry name" value="S13-like H2TH domain"/>
    <property type="match status" value="1"/>
</dbReference>
<dbReference type="GO" id="GO:0003918">
    <property type="term" value="F:DNA topoisomerase type II (double strand cut, ATP-hydrolyzing) activity"/>
    <property type="evidence" value="ECO:0007669"/>
    <property type="project" value="InterPro"/>
</dbReference>
<dbReference type="Gene3D" id="3.30.565.10">
    <property type="entry name" value="Histidine kinase-like ATPase, C-terminal domain"/>
    <property type="match status" value="1"/>
</dbReference>
<dbReference type="InterPro" id="IPR014721">
    <property type="entry name" value="Ribsml_uS5_D2-typ_fold_subgr"/>
</dbReference>
<dbReference type="GO" id="GO:0006265">
    <property type="term" value="P:DNA topological change"/>
    <property type="evidence" value="ECO:0007669"/>
    <property type="project" value="InterPro"/>
</dbReference>
<dbReference type="Gene3D" id="1.10.8.50">
    <property type="match status" value="1"/>
</dbReference>
<dbReference type="AlphaFoldDB" id="X0VNA9"/>
<evidence type="ECO:0000313" key="2">
    <source>
        <dbReference type="EMBL" id="GAG12642.1"/>
    </source>
</evidence>
<proteinExistence type="predicted"/>
<evidence type="ECO:0000259" key="1">
    <source>
        <dbReference type="Pfam" id="PF09239"/>
    </source>
</evidence>
<feature type="domain" description="DNA topoisomerase VI subunit B transducer" evidence="1">
    <location>
        <begin position="226"/>
        <end position="270"/>
    </location>
</feature>
<dbReference type="Gene3D" id="3.30.230.10">
    <property type="match status" value="1"/>
</dbReference>
<dbReference type="InterPro" id="IPR015320">
    <property type="entry name" value="TopoVI_B_transducer"/>
</dbReference>
<dbReference type="InterPro" id="IPR036890">
    <property type="entry name" value="HATPase_C_sf"/>
</dbReference>
<dbReference type="InterPro" id="IPR010979">
    <property type="entry name" value="Ribosomal_uS13-like_H2TH"/>
</dbReference>
<dbReference type="SUPFAM" id="SSF54211">
    <property type="entry name" value="Ribosomal protein S5 domain 2-like"/>
    <property type="match status" value="1"/>
</dbReference>
<name>X0VNA9_9ZZZZ</name>
<dbReference type="PANTHER" id="PTHR48444:SF1">
    <property type="entry name" value="DNA TOPOISOMERASE 6 SUBUNIT B"/>
    <property type="match status" value="1"/>
</dbReference>
<sequence>IKKQVPHIFGRLLYGSRFHAIRQSRGQQGIGISAVVLYSQLTTGKHAKITSKIQEDRPATVTELAIDTNKNRAEVISRNIVHWEKPSGTRLEVSIVADYKRGKRFVYDYLQSTSIVNPHVQITFKEPDGTEHLFERTSDVLPAKSIEIKPHPQGIELGTLIKIAKNTKSRKLSSFLKSEFSSMGDRTTNAVCEKAQLEKGLDPKKMSREQFLALHKAFKKVKIMAPSTDCLSPIGETLIKRSLKHETQEISPEFIYTASRPTSVFSGSPFQ</sequence>
<organism evidence="2">
    <name type="scientific">marine sediment metagenome</name>
    <dbReference type="NCBI Taxonomy" id="412755"/>
    <lineage>
        <taxon>unclassified sequences</taxon>
        <taxon>metagenomes</taxon>
        <taxon>ecological metagenomes</taxon>
    </lineage>
</organism>
<gene>
    <name evidence="2" type="ORF">S01H1_35604</name>
</gene>
<protein>
    <recommendedName>
        <fullName evidence="1">DNA topoisomerase VI subunit B transducer domain-containing protein</fullName>
    </recommendedName>
</protein>
<dbReference type="EMBL" id="BARS01022252">
    <property type="protein sequence ID" value="GAG12642.1"/>
    <property type="molecule type" value="Genomic_DNA"/>
</dbReference>
<feature type="non-terminal residue" evidence="2">
    <location>
        <position position="1"/>
    </location>
</feature>
<dbReference type="InterPro" id="IPR020568">
    <property type="entry name" value="Ribosomal_Su5_D2-typ_SF"/>
</dbReference>
<dbReference type="GO" id="GO:0003677">
    <property type="term" value="F:DNA binding"/>
    <property type="evidence" value="ECO:0007669"/>
    <property type="project" value="InterPro"/>
</dbReference>